<evidence type="ECO:0000313" key="5">
    <source>
        <dbReference type="Proteomes" id="UP001341281"/>
    </source>
</evidence>
<evidence type="ECO:0000259" key="3">
    <source>
        <dbReference type="Pfam" id="PF24570"/>
    </source>
</evidence>
<dbReference type="PANTHER" id="PTHR26379:SF187">
    <property type="entry name" value="OS07G0655300 PROTEIN"/>
    <property type="match status" value="1"/>
</dbReference>
<dbReference type="GO" id="GO:0016567">
    <property type="term" value="P:protein ubiquitination"/>
    <property type="evidence" value="ECO:0007669"/>
    <property type="project" value="InterPro"/>
</dbReference>
<reference evidence="4 5" key="1">
    <citation type="submission" date="2024-02" db="EMBL/GenBank/DDBJ databases">
        <title>High-quality chromosome-scale genome assembly of Pensacola bahiagrass (Paspalum notatum Flugge var. saurae).</title>
        <authorList>
            <person name="Vega J.M."/>
            <person name="Podio M."/>
            <person name="Orjuela J."/>
            <person name="Siena L.A."/>
            <person name="Pessino S.C."/>
            <person name="Combes M.C."/>
            <person name="Mariac C."/>
            <person name="Albertini E."/>
            <person name="Pupilli F."/>
            <person name="Ortiz J.P.A."/>
            <person name="Leblanc O."/>
        </authorList>
    </citation>
    <scope>NUCLEOTIDE SEQUENCE [LARGE SCALE GENOMIC DNA]</scope>
    <source>
        <strain evidence="4">R1</strain>
        <tissue evidence="4">Leaf</tissue>
    </source>
</reference>
<organism evidence="4 5">
    <name type="scientific">Paspalum notatum var. saurae</name>
    <dbReference type="NCBI Taxonomy" id="547442"/>
    <lineage>
        <taxon>Eukaryota</taxon>
        <taxon>Viridiplantae</taxon>
        <taxon>Streptophyta</taxon>
        <taxon>Embryophyta</taxon>
        <taxon>Tracheophyta</taxon>
        <taxon>Spermatophyta</taxon>
        <taxon>Magnoliopsida</taxon>
        <taxon>Liliopsida</taxon>
        <taxon>Poales</taxon>
        <taxon>Poaceae</taxon>
        <taxon>PACMAD clade</taxon>
        <taxon>Panicoideae</taxon>
        <taxon>Andropogonodae</taxon>
        <taxon>Paspaleae</taxon>
        <taxon>Paspalinae</taxon>
        <taxon>Paspalum</taxon>
    </lineage>
</organism>
<dbReference type="Pfam" id="PF24570">
    <property type="entry name" value="BACK_BPM_SPOP"/>
    <property type="match status" value="1"/>
</dbReference>
<dbReference type="Gene3D" id="3.30.710.10">
    <property type="entry name" value="Potassium Channel Kv1.1, Chain A"/>
    <property type="match status" value="1"/>
</dbReference>
<dbReference type="Proteomes" id="UP001341281">
    <property type="component" value="Chromosome 09"/>
</dbReference>
<feature type="domain" description="BPM/SPOP BACK" evidence="3">
    <location>
        <begin position="55"/>
        <end position="85"/>
    </location>
</feature>
<dbReference type="EMBL" id="CP144753">
    <property type="protein sequence ID" value="WVZ94488.1"/>
    <property type="molecule type" value="Genomic_DNA"/>
</dbReference>
<evidence type="ECO:0000256" key="2">
    <source>
        <dbReference type="ARBA" id="ARBA00010846"/>
    </source>
</evidence>
<dbReference type="AlphaFoldDB" id="A0AAQ3UKW5"/>
<gene>
    <name evidence="4" type="ORF">U9M48_040375</name>
</gene>
<dbReference type="InterPro" id="IPR056423">
    <property type="entry name" value="BACK_BPM_SPOP"/>
</dbReference>
<keyword evidence="5" id="KW-1185">Reference proteome</keyword>
<sequence length="97" mass="10828">MSDSIPTHDALTSIFRALLHFICIDSMRITVQHLLVAVERYATERLMVVTVHVETVATTLVLTDRHQCDRLTGSCIEFMVPSSHEMGDDAARISGED</sequence>
<dbReference type="InterPro" id="IPR011333">
    <property type="entry name" value="SKP1/BTB/POZ_sf"/>
</dbReference>
<accession>A0AAQ3UKW5</accession>
<evidence type="ECO:0000256" key="1">
    <source>
        <dbReference type="ARBA" id="ARBA00004906"/>
    </source>
</evidence>
<comment type="similarity">
    <text evidence="2">Belongs to the Tdpoz family.</text>
</comment>
<name>A0AAQ3UKW5_PASNO</name>
<comment type="pathway">
    <text evidence="1">Protein modification; protein ubiquitination.</text>
</comment>
<dbReference type="PANTHER" id="PTHR26379">
    <property type="entry name" value="BTB/POZ AND MATH DOMAIN-CONTAINING PROTEIN 1"/>
    <property type="match status" value="1"/>
</dbReference>
<dbReference type="InterPro" id="IPR045005">
    <property type="entry name" value="BPM1-6"/>
</dbReference>
<evidence type="ECO:0000313" key="4">
    <source>
        <dbReference type="EMBL" id="WVZ94488.1"/>
    </source>
</evidence>
<proteinExistence type="inferred from homology"/>
<protein>
    <recommendedName>
        <fullName evidence="3">BPM/SPOP BACK domain-containing protein</fullName>
    </recommendedName>
</protein>
<feature type="non-terminal residue" evidence="4">
    <location>
        <position position="1"/>
    </location>
</feature>